<feature type="repeat" description="WD" evidence="10">
    <location>
        <begin position="986"/>
        <end position="1027"/>
    </location>
</feature>
<sequence>MAQHRDISSNSFGDGARIHQGDVHNHHSSQDDFQQCLRDLCQTDPRDTRSRIIETKGGLLEDSYRWILGHPNFLKWRHEFRNGLLWIKGDPGKGKTMLLCGIISQLEKEATQISQPVYFFCQATDESLSTATAVLRGLLFSLITQKPHLITHVQEEHRYRGRSLFEDTNAWFALCRIFKTILSQDGLEGQIIIVDALDECAVDQQRLLQFISELSVSCKAKWIISSRNKWVIEEEMTIHSSNLPLSLELNADAISAAVGAYIENQVDVLARRKEYDSKLRRKVRDHLINNANNTFLWVALVCQELARPGIAKVNVDAKLKAFLPGLDVLYSRMIEDVFNSEFASDCRKILATVSIVFRPVTLPELASLVPSLEEYRDDVATLEKFVGYCGSFLTTREGSVFFIHQSAKDFLVNQGASRVLHPSAAHEHHAIFSKSIDVLTRTLRRDIYGLANPGATVDQISPPSPNPLAAVRYSCIYWVEHLFFFYVKTVQNGQDGSLVLNFLHGSFLYWLEALSLLGAWSASLMAIKKLKWWILNLDISEKLSASVASTKATSPLAASIRRWVLAICPASNRASKLQDKTALLIWLLEYAHRFIVHHESAIVVTPLQVYESALVFNSEESVIKQVFQHEAPKWISCKSYTRGACLQTLTGHDGWITSMALVPDGRRLVSASDDQTIKIWDIRTGECLQTLNYHRGRGVRSVALAPDGGSLVSGSNDNTVTVWDTRTGAPLLTMRGHEHEVSAVAFAPDGKWLLSGSYDRTVKIWDAKMGTCLRTLTGHKGAVFSAIFALEGEWIVSASGDKTIKIWIATTGACLRTLAGHNNLINSVVSASDSKWLISASNDKTVKIWDARTGSCLRTLTGHEGWVRSVALSPASTQLVSGSHDHTIKVWDARTGACVQTLTGHQDSVASVAFADDGLRLVSGSDDRTVKIWDATISGYLQMPTNHKDSVVSVAFSLDGMWLASGSYDHTIKIWEVNTGKCLRTLTGHKDWVISVAFAPDSKRLISGSNDRTAKVWNTKTGACMQTLTGHDGLVTSVAFAPDGKLLLSGQYDGTVNVWDAKTGACLRTMSSAKTGLRRSTYIRTEQTPTLGYSGNIRHRKAVDEIRQLLGEDGVSVDKDDLEEHGHSEWSTSNTEVRPVAIIHPKTTEDVSAIAKICTKYKVPMVPYGAGSSVEGNFSSPYAGICVDVSSMNEIVAFHPEDMDVVVQPGVNWVNLNEKIKDTGLFLPLDPSPTALIGGMVATNCSGTNAMRYGTMKDYVVNLTVVLADGTVIKTRQRPRKTSAGYNLTALFTGSEGTLGIITEVTLKLAIVPESFSVAMATFSTVKEAADAAFKMMRRGVPLAALELMDDVQMKVINLSGGAGGRIWDETPTLFLKFSGSQKSVEDSARLAQDIVLSSGGYSFESATTEEQMQSLWSARKQAVWASLAARPEGTQIWSTDVAVPLSRMAELIGHVGDGNFHQIVMYRPDNEEERKAVGDCVNAMVDRALEMEGTVSGEHGIGLGKKVSDEPQVNVSYLTAIKHCLKKELGPATIGVMKALKEQLDPHWLLNPGKVFDEE</sequence>
<evidence type="ECO:0000256" key="5">
    <source>
        <dbReference type="ARBA" id="ARBA00022737"/>
    </source>
</evidence>
<dbReference type="InterPro" id="IPR036322">
    <property type="entry name" value="WD40_repeat_dom_sf"/>
</dbReference>
<evidence type="ECO:0000256" key="1">
    <source>
        <dbReference type="ARBA" id="ARBA00001974"/>
    </source>
</evidence>
<dbReference type="EC" id="1.1.2.4" evidence="8"/>
<dbReference type="SUPFAM" id="SSF55103">
    <property type="entry name" value="FAD-linked oxidases, C-terminal domain"/>
    <property type="match status" value="1"/>
</dbReference>
<dbReference type="Pfam" id="PF01565">
    <property type="entry name" value="FAD_binding_4"/>
    <property type="match status" value="1"/>
</dbReference>
<evidence type="ECO:0000256" key="9">
    <source>
        <dbReference type="ARBA" id="ARBA00051436"/>
    </source>
</evidence>
<keyword evidence="4" id="KW-0285">Flavoprotein</keyword>
<dbReference type="Pfam" id="PF00400">
    <property type="entry name" value="WD40"/>
    <property type="match status" value="5"/>
</dbReference>
<keyword evidence="5" id="KW-0677">Repeat</keyword>
<dbReference type="Gene3D" id="1.10.45.10">
    <property type="entry name" value="Vanillyl-alcohol Oxidase, Chain A, domain 4"/>
    <property type="match status" value="1"/>
</dbReference>
<comment type="catalytic activity">
    <reaction evidence="9">
        <text>(R)-lactate + 2 Fe(III)-[cytochrome c] = 2 Fe(II)-[cytochrome c] + pyruvate + 2 H(+)</text>
        <dbReference type="Rhea" id="RHEA:13521"/>
        <dbReference type="Rhea" id="RHEA-COMP:10350"/>
        <dbReference type="Rhea" id="RHEA-COMP:14399"/>
        <dbReference type="ChEBI" id="CHEBI:15361"/>
        <dbReference type="ChEBI" id="CHEBI:15378"/>
        <dbReference type="ChEBI" id="CHEBI:16004"/>
        <dbReference type="ChEBI" id="CHEBI:29033"/>
        <dbReference type="ChEBI" id="CHEBI:29034"/>
        <dbReference type="EC" id="1.1.2.4"/>
    </reaction>
</comment>
<evidence type="ECO:0000256" key="3">
    <source>
        <dbReference type="ARBA" id="ARBA00022574"/>
    </source>
</evidence>
<dbReference type="PROSITE" id="PS00678">
    <property type="entry name" value="WD_REPEATS_1"/>
    <property type="match status" value="7"/>
</dbReference>
<keyword evidence="6" id="KW-0274">FAD</keyword>
<feature type="repeat" description="WD" evidence="10">
    <location>
        <begin position="734"/>
        <end position="775"/>
    </location>
</feature>
<dbReference type="InterPro" id="IPR006094">
    <property type="entry name" value="Oxid_FAD_bind_N"/>
</dbReference>
<keyword evidence="15" id="KW-1185">Reference proteome</keyword>
<dbReference type="Gene3D" id="2.130.10.10">
    <property type="entry name" value="YVTN repeat-like/Quinoprotein amine dehydrogenase"/>
    <property type="match status" value="3"/>
</dbReference>
<evidence type="ECO:0000256" key="11">
    <source>
        <dbReference type="SAM" id="MobiDB-lite"/>
    </source>
</evidence>
<dbReference type="OrthoDB" id="538223at2759"/>
<feature type="domain" description="FAD-binding PCMH-type" evidence="13">
    <location>
        <begin position="1135"/>
        <end position="1312"/>
    </location>
</feature>
<dbReference type="Gene3D" id="3.30.70.2740">
    <property type="match status" value="1"/>
</dbReference>
<dbReference type="FunFam" id="1.10.45.10:FF:000001">
    <property type="entry name" value="D-lactate dehydrogenase mitochondrial"/>
    <property type="match status" value="1"/>
</dbReference>
<feature type="repeat" description="WD" evidence="10">
    <location>
        <begin position="944"/>
        <end position="985"/>
    </location>
</feature>
<proteinExistence type="inferred from homology"/>
<evidence type="ECO:0000313" key="14">
    <source>
        <dbReference type="EMBL" id="KAF7545560.1"/>
    </source>
</evidence>
<reference evidence="14" key="1">
    <citation type="submission" date="2020-03" db="EMBL/GenBank/DDBJ databases">
        <title>Draft Genome Sequence of Cylindrodendrum hubeiense.</title>
        <authorList>
            <person name="Buettner E."/>
            <person name="Kellner H."/>
        </authorList>
    </citation>
    <scope>NUCLEOTIDE SEQUENCE</scope>
    <source>
        <strain evidence="14">IHI 201604</strain>
    </source>
</reference>
<evidence type="ECO:0000256" key="2">
    <source>
        <dbReference type="ARBA" id="ARBA00008000"/>
    </source>
</evidence>
<feature type="repeat" description="WD" evidence="10">
    <location>
        <begin position="818"/>
        <end position="859"/>
    </location>
</feature>
<accession>A0A9P5LE18</accession>
<dbReference type="InterPro" id="IPR020472">
    <property type="entry name" value="WD40_PAC1"/>
</dbReference>
<dbReference type="Gene3D" id="3.30.465.10">
    <property type="match status" value="1"/>
</dbReference>
<feature type="repeat" description="WD" evidence="10">
    <location>
        <begin position="902"/>
        <end position="934"/>
    </location>
</feature>
<dbReference type="Pfam" id="PF25173">
    <property type="entry name" value="Beta-prop_WDR3_1st"/>
    <property type="match status" value="1"/>
</dbReference>
<dbReference type="Gene3D" id="3.40.50.300">
    <property type="entry name" value="P-loop containing nucleotide triphosphate hydrolases"/>
    <property type="match status" value="1"/>
</dbReference>
<dbReference type="InterPro" id="IPR036318">
    <property type="entry name" value="FAD-bd_PCMH-like_sf"/>
</dbReference>
<dbReference type="PROSITE" id="PS50082">
    <property type="entry name" value="WD_REPEATS_2"/>
    <property type="match status" value="10"/>
</dbReference>
<dbReference type="Pfam" id="PF02913">
    <property type="entry name" value="FAD-oxidase_C"/>
    <property type="match status" value="1"/>
</dbReference>
<gene>
    <name evidence="14" type="ORF">G7Z17_g9089</name>
</gene>
<evidence type="ECO:0000256" key="7">
    <source>
        <dbReference type="ARBA" id="ARBA00023002"/>
    </source>
</evidence>
<dbReference type="PROSITE" id="PS50294">
    <property type="entry name" value="WD_REPEATS_REGION"/>
    <property type="match status" value="10"/>
</dbReference>
<dbReference type="EMBL" id="JAANBB010000248">
    <property type="protein sequence ID" value="KAF7545560.1"/>
    <property type="molecule type" value="Genomic_DNA"/>
</dbReference>
<feature type="compositionally biased region" description="Basic and acidic residues" evidence="11">
    <location>
        <begin position="16"/>
        <end position="29"/>
    </location>
</feature>
<dbReference type="Pfam" id="PF24883">
    <property type="entry name" value="NPHP3_N"/>
    <property type="match status" value="1"/>
</dbReference>
<protein>
    <recommendedName>
        <fullName evidence="8">D-lactate dehydrogenase (cytochrome)</fullName>
        <ecNumber evidence="8">1.1.2.4</ecNumber>
    </recommendedName>
</protein>
<dbReference type="InterPro" id="IPR027417">
    <property type="entry name" value="P-loop_NTPase"/>
</dbReference>
<dbReference type="PROSITE" id="PS51387">
    <property type="entry name" value="FAD_PCMH"/>
    <property type="match status" value="1"/>
</dbReference>
<evidence type="ECO:0000313" key="15">
    <source>
        <dbReference type="Proteomes" id="UP000722485"/>
    </source>
</evidence>
<dbReference type="SUPFAM" id="SSF56176">
    <property type="entry name" value="FAD-binding/transporter-associated domain-like"/>
    <property type="match status" value="1"/>
</dbReference>
<dbReference type="GO" id="GO:0071949">
    <property type="term" value="F:FAD binding"/>
    <property type="evidence" value="ECO:0007669"/>
    <property type="project" value="InterPro"/>
</dbReference>
<comment type="cofactor">
    <cofactor evidence="1">
        <name>FAD</name>
        <dbReference type="ChEBI" id="CHEBI:57692"/>
    </cofactor>
</comment>
<evidence type="ECO:0000259" key="12">
    <source>
        <dbReference type="PROSITE" id="PS50837"/>
    </source>
</evidence>
<evidence type="ECO:0000256" key="8">
    <source>
        <dbReference type="ARBA" id="ARBA00038897"/>
    </source>
</evidence>
<dbReference type="InterPro" id="IPR016166">
    <property type="entry name" value="FAD-bd_PCMH"/>
</dbReference>
<comment type="caution">
    <text evidence="14">The sequence shown here is derived from an EMBL/GenBank/DDBJ whole genome shotgun (WGS) entry which is preliminary data.</text>
</comment>
<dbReference type="InterPro" id="IPR015943">
    <property type="entry name" value="WD40/YVTN_repeat-like_dom_sf"/>
</dbReference>
<dbReference type="InterPro" id="IPR001680">
    <property type="entry name" value="WD40_rpt"/>
</dbReference>
<dbReference type="InterPro" id="IPR019775">
    <property type="entry name" value="WD40_repeat_CS"/>
</dbReference>
<feature type="repeat" description="WD" evidence="10">
    <location>
        <begin position="699"/>
        <end position="733"/>
    </location>
</feature>
<dbReference type="FunFam" id="3.30.465.10:FF:000014">
    <property type="entry name" value="D-lactate dehydrogenase (Cytochrome), putative"/>
    <property type="match status" value="1"/>
</dbReference>
<dbReference type="SMART" id="SM00320">
    <property type="entry name" value="WD40"/>
    <property type="match status" value="10"/>
</dbReference>
<dbReference type="InterPro" id="IPR004113">
    <property type="entry name" value="FAD-bd_oxidored_4_C"/>
</dbReference>
<dbReference type="CDD" id="cd00200">
    <property type="entry name" value="WD40"/>
    <property type="match status" value="2"/>
</dbReference>
<dbReference type="PRINTS" id="PR00320">
    <property type="entry name" value="GPROTEINBRPT"/>
</dbReference>
<evidence type="ECO:0000256" key="10">
    <source>
        <dbReference type="PROSITE-ProRule" id="PRU00221"/>
    </source>
</evidence>
<dbReference type="FunFam" id="3.30.70.2740:FF:000001">
    <property type="entry name" value="D-lactate dehydrogenase mitochondrial"/>
    <property type="match status" value="1"/>
</dbReference>
<feature type="repeat" description="WD" evidence="10">
    <location>
        <begin position="860"/>
        <end position="901"/>
    </location>
</feature>
<feature type="repeat" description="WD" evidence="10">
    <location>
        <begin position="1028"/>
        <end position="1069"/>
    </location>
</feature>
<keyword evidence="7" id="KW-0560">Oxidoreductase</keyword>
<evidence type="ECO:0000256" key="4">
    <source>
        <dbReference type="ARBA" id="ARBA00022630"/>
    </source>
</evidence>
<dbReference type="InterPro" id="IPR016169">
    <property type="entry name" value="FAD-bd_PCMH_sub2"/>
</dbReference>
<dbReference type="GO" id="GO:0004458">
    <property type="term" value="F:D-lactate dehydrogenase (cytochrome) activity"/>
    <property type="evidence" value="ECO:0007669"/>
    <property type="project" value="UniProtKB-EC"/>
</dbReference>
<dbReference type="PANTHER" id="PTHR19848">
    <property type="entry name" value="WD40 REPEAT PROTEIN"/>
    <property type="match status" value="1"/>
</dbReference>
<evidence type="ECO:0000259" key="13">
    <source>
        <dbReference type="PROSITE" id="PS51387"/>
    </source>
</evidence>
<feature type="repeat" description="WD" evidence="10">
    <location>
        <begin position="649"/>
        <end position="690"/>
    </location>
</feature>
<dbReference type="SUPFAM" id="SSF52540">
    <property type="entry name" value="P-loop containing nucleoside triphosphate hydrolases"/>
    <property type="match status" value="1"/>
</dbReference>
<dbReference type="PANTHER" id="PTHR19848:SF8">
    <property type="entry name" value="F-BOX AND WD REPEAT DOMAIN CONTAINING 7"/>
    <property type="match status" value="1"/>
</dbReference>
<comment type="similarity">
    <text evidence="2">Belongs to the FAD-binding oxidoreductase/transferase type 4 family.</text>
</comment>
<dbReference type="InterPro" id="IPR056884">
    <property type="entry name" value="NPHP3-like_N"/>
</dbReference>
<keyword evidence="3 10" id="KW-0853">WD repeat</keyword>
<feature type="repeat" description="WD" evidence="10">
    <location>
        <begin position="776"/>
        <end position="817"/>
    </location>
</feature>
<organism evidence="14 15">
    <name type="scientific">Cylindrodendrum hubeiense</name>
    <dbReference type="NCBI Taxonomy" id="595255"/>
    <lineage>
        <taxon>Eukaryota</taxon>
        <taxon>Fungi</taxon>
        <taxon>Dikarya</taxon>
        <taxon>Ascomycota</taxon>
        <taxon>Pezizomycotina</taxon>
        <taxon>Sordariomycetes</taxon>
        <taxon>Hypocreomycetidae</taxon>
        <taxon>Hypocreales</taxon>
        <taxon>Nectriaceae</taxon>
        <taxon>Cylindrodendrum</taxon>
    </lineage>
</organism>
<dbReference type="InterPro" id="IPR016171">
    <property type="entry name" value="Vanillyl_alc_oxidase_C-sub2"/>
</dbReference>
<dbReference type="PROSITE" id="PS50837">
    <property type="entry name" value="NACHT"/>
    <property type="match status" value="1"/>
</dbReference>
<dbReference type="SUPFAM" id="SSF50978">
    <property type="entry name" value="WD40 repeat-like"/>
    <property type="match status" value="2"/>
</dbReference>
<name>A0A9P5LE18_9HYPO</name>
<dbReference type="InterPro" id="IPR016164">
    <property type="entry name" value="FAD-linked_Oxase-like_C"/>
</dbReference>
<dbReference type="InterPro" id="IPR007111">
    <property type="entry name" value="NACHT_NTPase"/>
</dbReference>
<feature type="region of interest" description="Disordered" evidence="11">
    <location>
        <begin position="1"/>
        <end position="29"/>
    </location>
</feature>
<feature type="domain" description="NACHT" evidence="12">
    <location>
        <begin position="83"/>
        <end position="303"/>
    </location>
</feature>
<evidence type="ECO:0000256" key="6">
    <source>
        <dbReference type="ARBA" id="ARBA00022827"/>
    </source>
</evidence>
<dbReference type="Proteomes" id="UP000722485">
    <property type="component" value="Unassembled WGS sequence"/>
</dbReference>